<organism evidence="1 2">
    <name type="scientific">Brumimicrobium salinarum</name>
    <dbReference type="NCBI Taxonomy" id="2058658"/>
    <lineage>
        <taxon>Bacteria</taxon>
        <taxon>Pseudomonadati</taxon>
        <taxon>Bacteroidota</taxon>
        <taxon>Flavobacteriia</taxon>
        <taxon>Flavobacteriales</taxon>
        <taxon>Crocinitomicaceae</taxon>
        <taxon>Brumimicrobium</taxon>
    </lineage>
</organism>
<proteinExistence type="predicted"/>
<comment type="caution">
    <text evidence="1">The sequence shown here is derived from an EMBL/GenBank/DDBJ whole genome shotgun (WGS) entry which is preliminary data.</text>
</comment>
<evidence type="ECO:0000313" key="1">
    <source>
        <dbReference type="EMBL" id="PKR80664.1"/>
    </source>
</evidence>
<dbReference type="AlphaFoldDB" id="A0A2I0R257"/>
<accession>A0A2I0R257</accession>
<sequence length="83" mass="9872">MRRESRLRMGRSVFIWLRDSNGILFYDSSKKRYSGKPDSFFLEFTERKNEKAPKTVDIRESEMGEREKTMSILLNAYCLLLKA</sequence>
<keyword evidence="2" id="KW-1185">Reference proteome</keyword>
<reference evidence="1 2" key="1">
    <citation type="submission" date="2017-12" db="EMBL/GenBank/DDBJ databases">
        <title>The draft genome sequence of Brumimicrobium saltpan LHR20.</title>
        <authorList>
            <person name="Do Z.-J."/>
            <person name="Luo H.-R."/>
        </authorList>
    </citation>
    <scope>NUCLEOTIDE SEQUENCE [LARGE SCALE GENOMIC DNA]</scope>
    <source>
        <strain evidence="1 2">LHR20</strain>
    </source>
</reference>
<name>A0A2I0R257_9FLAO</name>
<evidence type="ECO:0000313" key="2">
    <source>
        <dbReference type="Proteomes" id="UP000236654"/>
    </source>
</evidence>
<dbReference type="Proteomes" id="UP000236654">
    <property type="component" value="Unassembled WGS sequence"/>
</dbReference>
<gene>
    <name evidence="1" type="ORF">CW751_07795</name>
</gene>
<protein>
    <submittedName>
        <fullName evidence="1">Uncharacterized protein</fullName>
    </submittedName>
</protein>
<dbReference type="EMBL" id="PJNI01000008">
    <property type="protein sequence ID" value="PKR80664.1"/>
    <property type="molecule type" value="Genomic_DNA"/>
</dbReference>